<evidence type="ECO:0000256" key="16">
    <source>
        <dbReference type="SAM" id="Phobius"/>
    </source>
</evidence>
<dbReference type="NCBIfam" id="TIGR01007">
    <property type="entry name" value="eps_fam"/>
    <property type="match status" value="1"/>
</dbReference>
<feature type="coiled-coil region" evidence="14">
    <location>
        <begin position="425"/>
        <end position="483"/>
    </location>
</feature>
<dbReference type="InterPro" id="IPR025669">
    <property type="entry name" value="AAA_dom"/>
</dbReference>
<dbReference type="EC" id="2.7.10.2" evidence="20"/>
<comment type="caution">
    <text evidence="20">The sequence shown here is derived from an EMBL/GenBank/DDBJ whole genome shotgun (WGS) entry which is preliminary data.</text>
</comment>
<evidence type="ECO:0000256" key="10">
    <source>
        <dbReference type="ARBA" id="ARBA00022989"/>
    </source>
</evidence>
<keyword evidence="11 16" id="KW-0472">Membrane</keyword>
<keyword evidence="7" id="KW-0547">Nucleotide-binding</keyword>
<evidence type="ECO:0000313" key="20">
    <source>
        <dbReference type="EMBL" id="NIR75150.1"/>
    </source>
</evidence>
<evidence type="ECO:0000256" key="1">
    <source>
        <dbReference type="ARBA" id="ARBA00004429"/>
    </source>
</evidence>
<evidence type="ECO:0000256" key="3">
    <source>
        <dbReference type="ARBA" id="ARBA00022475"/>
    </source>
</evidence>
<dbReference type="GO" id="GO:0005886">
    <property type="term" value="C:plasma membrane"/>
    <property type="evidence" value="ECO:0007669"/>
    <property type="project" value="UniProtKB-SubCell"/>
</dbReference>
<feature type="compositionally biased region" description="Basic residues" evidence="15">
    <location>
        <begin position="945"/>
        <end position="963"/>
    </location>
</feature>
<dbReference type="Pfam" id="PF13614">
    <property type="entry name" value="AAA_31"/>
    <property type="match status" value="1"/>
</dbReference>
<feature type="compositionally biased region" description="Basic and acidic residues" evidence="15">
    <location>
        <begin position="849"/>
        <end position="863"/>
    </location>
</feature>
<feature type="transmembrane region" description="Helical" evidence="16">
    <location>
        <begin position="54"/>
        <end position="74"/>
    </location>
</feature>
<dbReference type="Pfam" id="PF02706">
    <property type="entry name" value="Wzz"/>
    <property type="match status" value="1"/>
</dbReference>
<comment type="similarity">
    <text evidence="2">Belongs to the etk/wzc family.</text>
</comment>
<feature type="domain" description="Tyrosine-protein kinase G-rich" evidence="19">
    <location>
        <begin position="458"/>
        <end position="531"/>
    </location>
</feature>
<keyword evidence="9" id="KW-0067">ATP-binding</keyword>
<evidence type="ECO:0000256" key="15">
    <source>
        <dbReference type="SAM" id="MobiDB-lite"/>
    </source>
</evidence>
<dbReference type="InterPro" id="IPR027417">
    <property type="entry name" value="P-loop_NTPase"/>
</dbReference>
<evidence type="ECO:0000256" key="9">
    <source>
        <dbReference type="ARBA" id="ARBA00022840"/>
    </source>
</evidence>
<evidence type="ECO:0000256" key="13">
    <source>
        <dbReference type="ARBA" id="ARBA00053015"/>
    </source>
</evidence>
<sequence length="963" mass="104997">MSNNLPSPGPFDGRQPLPEVQRTDHVNGHEFDPFGGGGELNWRRYIAVLFRYKWLVLASLVLGVAAGVGLSRFVPTLYQAEATIWVEGGAGGEAGAGPIRPSQLLRAQAWIDLLKSYLVLDHVVREQRLYISVEAPDGGKLGTSLDTKERFTPGEYKLMVEEDGRTFQLRQDDVVLQRGALGDSIGPELGLAWVIAPEEVEPGQEIRVTIGNPRDVATALAERLRIEMERNGTFLRLSLQDRNPKRVAAVLNALSERYVSVAAELKSERVRELTKILDEQLDFALHNLQEAEADLEGFRVATITLPSEPASPVNPGLESTRDPAMGSFFDLKIRREQLRQDREAIERVLAMAPDSSLVVEALEVIPPVREASELTGALEELTAKRADLRALRQRYTDAYRPVRALADEVEVLEQQTVPRLARALVRELEAREAELDRQIASASGELQGIPPRAIEEARLERRVETAEALYVNLQKRYEEARLAAASTIPDVRILDAAVMPREPVSDTRRLRFIFLVVVAVSGVGLAGAIVLDRIDPRFRYPEQVSEELGVPILGAVPFVRERRGQMSKADADQVVEAFRNIRLALSHAYGAAGPVVATITSPGSRDGKSFVSSNLALSFADLGRRALLIDADTRRGALHRRLSGVRRPGLTDYLSGSAPRGKIIQQAVHGSVDLISSGTRFRNGPELLQSERMTGLLARLRADYDVILIDSPPLGAGIDPFVVGTATGNLLLVLRTGESNRALLHAKLEMLDVLPIRLLGAVLNAVSSEGIGRYYSYYQYYSYMPGYEAYDEDPTAAGRLIGGSDPAGTDPEAEVFPEREYPTDRDEIESEAPRPADRNGPEQEAQGPPDRDAPARPEADPLPRKGGAGGVASGSHGTATPGGAAHGRASPSTKPRGAGAASPQAGSNLRPGTESPRNTTARSRTDIVAGGGAAPRPARDAAPKRQSHVHRQHQRRNQTRQWR</sequence>
<evidence type="ECO:0000256" key="4">
    <source>
        <dbReference type="ARBA" id="ARBA00022519"/>
    </source>
</evidence>
<keyword evidence="12" id="KW-0829">Tyrosine-protein kinase</keyword>
<evidence type="ECO:0000259" key="17">
    <source>
        <dbReference type="Pfam" id="PF02706"/>
    </source>
</evidence>
<reference evidence="20 21" key="1">
    <citation type="submission" date="2020-01" db="EMBL/GenBank/DDBJ databases">
        <title>Genomes assembled from Gulf of Kutch pelagic sediment metagenomes.</title>
        <authorList>
            <person name="Chandrashekar M."/>
            <person name="Mahajan M.S."/>
            <person name="Dave K.J."/>
            <person name="Vatsa P."/>
            <person name="Nathani N.M."/>
        </authorList>
    </citation>
    <scope>NUCLEOTIDE SEQUENCE [LARGE SCALE GENOMIC DNA]</scope>
    <source>
        <strain evidence="20">KS3-K002</strain>
    </source>
</reference>
<dbReference type="InterPro" id="IPR005702">
    <property type="entry name" value="Wzc-like_C"/>
</dbReference>
<evidence type="ECO:0000256" key="12">
    <source>
        <dbReference type="ARBA" id="ARBA00023137"/>
    </source>
</evidence>
<feature type="region of interest" description="Disordered" evidence="15">
    <location>
        <begin position="797"/>
        <end position="963"/>
    </location>
</feature>
<evidence type="ECO:0000313" key="21">
    <source>
        <dbReference type="Proteomes" id="UP000702544"/>
    </source>
</evidence>
<evidence type="ECO:0000256" key="8">
    <source>
        <dbReference type="ARBA" id="ARBA00022777"/>
    </source>
</evidence>
<comment type="subcellular location">
    <subcellularLocation>
        <location evidence="1">Cell inner membrane</location>
        <topology evidence="1">Multi-pass membrane protein</topology>
    </subcellularLocation>
</comment>
<evidence type="ECO:0000259" key="19">
    <source>
        <dbReference type="Pfam" id="PF13807"/>
    </source>
</evidence>
<keyword evidence="5 20" id="KW-0808">Transferase</keyword>
<dbReference type="SUPFAM" id="SSF52540">
    <property type="entry name" value="P-loop containing nucleoside triphosphate hydrolases"/>
    <property type="match status" value="1"/>
</dbReference>
<organism evidence="20 21">
    <name type="scientific">Candidatus Kutchimonas denitrificans</name>
    <dbReference type="NCBI Taxonomy" id="3056748"/>
    <lineage>
        <taxon>Bacteria</taxon>
        <taxon>Pseudomonadati</taxon>
        <taxon>Gemmatimonadota</taxon>
        <taxon>Gemmatimonadia</taxon>
        <taxon>Candidatus Palauibacterales</taxon>
        <taxon>Candidatus Palauibacteraceae</taxon>
        <taxon>Candidatus Kutchimonas</taxon>
    </lineage>
</organism>
<evidence type="ECO:0000256" key="14">
    <source>
        <dbReference type="SAM" id="Coils"/>
    </source>
</evidence>
<evidence type="ECO:0000259" key="18">
    <source>
        <dbReference type="Pfam" id="PF13614"/>
    </source>
</evidence>
<comment type="catalytic activity">
    <reaction evidence="13">
        <text>L-tyrosyl-[protein] + ATP = O-phospho-L-tyrosyl-[protein] + ADP + H(+)</text>
        <dbReference type="Rhea" id="RHEA:10596"/>
        <dbReference type="Rhea" id="RHEA-COMP:10136"/>
        <dbReference type="Rhea" id="RHEA-COMP:20101"/>
        <dbReference type="ChEBI" id="CHEBI:15378"/>
        <dbReference type="ChEBI" id="CHEBI:30616"/>
        <dbReference type="ChEBI" id="CHEBI:46858"/>
        <dbReference type="ChEBI" id="CHEBI:61978"/>
        <dbReference type="ChEBI" id="CHEBI:456216"/>
    </reaction>
</comment>
<keyword evidence="8" id="KW-0418">Kinase</keyword>
<dbReference type="InterPro" id="IPR003856">
    <property type="entry name" value="LPS_length_determ_N"/>
</dbReference>
<feature type="compositionally biased region" description="Basic and acidic residues" evidence="15">
    <location>
        <begin position="816"/>
        <end position="841"/>
    </location>
</feature>
<feature type="domain" description="AAA" evidence="18">
    <location>
        <begin position="607"/>
        <end position="713"/>
    </location>
</feature>
<feature type="transmembrane region" description="Helical" evidence="16">
    <location>
        <begin position="512"/>
        <end position="531"/>
    </location>
</feature>
<dbReference type="GO" id="GO:0005524">
    <property type="term" value="F:ATP binding"/>
    <property type="evidence" value="ECO:0007669"/>
    <property type="project" value="UniProtKB-KW"/>
</dbReference>
<dbReference type="Proteomes" id="UP000702544">
    <property type="component" value="Unassembled WGS sequence"/>
</dbReference>
<keyword evidence="3" id="KW-1003">Cell membrane</keyword>
<dbReference type="EMBL" id="JAACAK010000064">
    <property type="protein sequence ID" value="NIR75150.1"/>
    <property type="molecule type" value="Genomic_DNA"/>
</dbReference>
<evidence type="ECO:0000256" key="7">
    <source>
        <dbReference type="ARBA" id="ARBA00022741"/>
    </source>
</evidence>
<dbReference type="AlphaFoldDB" id="A0AAE5CC28"/>
<feature type="domain" description="Polysaccharide chain length determinant N-terminal" evidence="17">
    <location>
        <begin position="39"/>
        <end position="126"/>
    </location>
</feature>
<feature type="coiled-coil region" evidence="14">
    <location>
        <begin position="371"/>
        <end position="398"/>
    </location>
</feature>
<proteinExistence type="inferred from homology"/>
<dbReference type="PANTHER" id="PTHR32309">
    <property type="entry name" value="TYROSINE-PROTEIN KINASE"/>
    <property type="match status" value="1"/>
</dbReference>
<dbReference type="Gene3D" id="3.40.50.300">
    <property type="entry name" value="P-loop containing nucleotide triphosphate hydrolases"/>
    <property type="match status" value="1"/>
</dbReference>
<name>A0AAE5CC28_9BACT</name>
<gene>
    <name evidence="20" type="ORF">GWO12_08575</name>
</gene>
<evidence type="ECO:0000256" key="5">
    <source>
        <dbReference type="ARBA" id="ARBA00022679"/>
    </source>
</evidence>
<evidence type="ECO:0000256" key="6">
    <source>
        <dbReference type="ARBA" id="ARBA00022692"/>
    </source>
</evidence>
<feature type="compositionally biased region" description="Low complexity" evidence="15">
    <location>
        <begin position="873"/>
        <end position="889"/>
    </location>
</feature>
<dbReference type="InterPro" id="IPR050445">
    <property type="entry name" value="Bact_polysacc_biosynth/exp"/>
</dbReference>
<dbReference type="PANTHER" id="PTHR32309:SF31">
    <property type="entry name" value="CAPSULAR EXOPOLYSACCHARIDE FAMILY"/>
    <property type="match status" value="1"/>
</dbReference>
<accession>A0AAE5CC28</accession>
<dbReference type="GO" id="GO:0004715">
    <property type="term" value="F:non-membrane spanning protein tyrosine kinase activity"/>
    <property type="evidence" value="ECO:0007669"/>
    <property type="project" value="UniProtKB-EC"/>
</dbReference>
<protein>
    <submittedName>
        <fullName evidence="20">Polysaccharide biosynthesis tyrosine autokinase</fullName>
        <ecNumber evidence="20">2.7.10.2</ecNumber>
    </submittedName>
</protein>
<keyword evidence="10 16" id="KW-1133">Transmembrane helix</keyword>
<evidence type="ECO:0000256" key="2">
    <source>
        <dbReference type="ARBA" id="ARBA00008883"/>
    </source>
</evidence>
<dbReference type="InterPro" id="IPR032807">
    <property type="entry name" value="GNVR"/>
</dbReference>
<keyword evidence="6 16" id="KW-0812">Transmembrane</keyword>
<keyword evidence="4" id="KW-0997">Cell inner membrane</keyword>
<evidence type="ECO:0000256" key="11">
    <source>
        <dbReference type="ARBA" id="ARBA00023136"/>
    </source>
</evidence>
<keyword evidence="14" id="KW-0175">Coiled coil</keyword>
<dbReference type="CDD" id="cd05387">
    <property type="entry name" value="BY-kinase"/>
    <property type="match status" value="1"/>
</dbReference>
<dbReference type="Pfam" id="PF13807">
    <property type="entry name" value="GNVR"/>
    <property type="match status" value="1"/>
</dbReference>